<dbReference type="Gene3D" id="3.40.630.30">
    <property type="match status" value="1"/>
</dbReference>
<dbReference type="Pfam" id="PF00583">
    <property type="entry name" value="Acetyltransf_1"/>
    <property type="match status" value="1"/>
</dbReference>
<dbReference type="RefSeq" id="WP_188384663.1">
    <property type="nucleotide sequence ID" value="NZ_BMEY01000010.1"/>
</dbReference>
<comment type="caution">
    <text evidence="2">The sequence shown here is derived from an EMBL/GenBank/DDBJ whole genome shotgun (WGS) entry which is preliminary data.</text>
</comment>
<dbReference type="AlphaFoldDB" id="A0A916W8S9"/>
<dbReference type="SUPFAM" id="SSF55729">
    <property type="entry name" value="Acyl-CoA N-acyltransferases (Nat)"/>
    <property type="match status" value="1"/>
</dbReference>
<accession>A0A916W8S9</accession>
<reference evidence="2" key="1">
    <citation type="journal article" date="2014" name="Int. J. Syst. Evol. Microbiol.">
        <title>Complete genome sequence of Corynebacterium casei LMG S-19264T (=DSM 44701T), isolated from a smear-ripened cheese.</title>
        <authorList>
            <consortium name="US DOE Joint Genome Institute (JGI-PGF)"/>
            <person name="Walter F."/>
            <person name="Albersmeier A."/>
            <person name="Kalinowski J."/>
            <person name="Ruckert C."/>
        </authorList>
    </citation>
    <scope>NUCLEOTIDE SEQUENCE</scope>
    <source>
        <strain evidence="2">CGMCC 1.12408</strain>
    </source>
</reference>
<reference evidence="2" key="2">
    <citation type="submission" date="2020-09" db="EMBL/GenBank/DDBJ databases">
        <authorList>
            <person name="Sun Q."/>
            <person name="Zhou Y."/>
        </authorList>
    </citation>
    <scope>NUCLEOTIDE SEQUENCE</scope>
    <source>
        <strain evidence="2">CGMCC 1.12408</strain>
    </source>
</reference>
<evidence type="ECO:0000313" key="2">
    <source>
        <dbReference type="EMBL" id="GGA77621.1"/>
    </source>
</evidence>
<dbReference type="PANTHER" id="PTHR43328:SF1">
    <property type="entry name" value="N-ACETYLTRANSFERASE DOMAIN-CONTAINING PROTEIN"/>
    <property type="match status" value="1"/>
</dbReference>
<keyword evidence="3" id="KW-1185">Reference proteome</keyword>
<gene>
    <name evidence="2" type="ORF">GCM10008025_21440</name>
</gene>
<dbReference type="PROSITE" id="PS51186">
    <property type="entry name" value="GNAT"/>
    <property type="match status" value="1"/>
</dbReference>
<dbReference type="CDD" id="cd04301">
    <property type="entry name" value="NAT_SF"/>
    <property type="match status" value="1"/>
</dbReference>
<dbReference type="Proteomes" id="UP000613512">
    <property type="component" value="Unassembled WGS sequence"/>
</dbReference>
<feature type="domain" description="N-acetyltransferase" evidence="1">
    <location>
        <begin position="2"/>
        <end position="158"/>
    </location>
</feature>
<protein>
    <submittedName>
        <fullName evidence="2">N-acetyltransferase</fullName>
    </submittedName>
</protein>
<name>A0A916W8S9_9BACI</name>
<sequence length="158" mass="18131">MIEFQPITWNNFEECIQLQLTKSQRSYLASNVYSLAQSYVALLNDKLPALTFVIYHHETMVGFIMMAYDTAEENEYGDEPCYHILRFMIDERYQKKGYGTKAMKKAVAYLKTFPQGVASSIYISYAPENIVARHLYLNLGFVETGIISEGEIVAKITI</sequence>
<proteinExistence type="predicted"/>
<dbReference type="InterPro" id="IPR000182">
    <property type="entry name" value="GNAT_dom"/>
</dbReference>
<evidence type="ECO:0000259" key="1">
    <source>
        <dbReference type="PROSITE" id="PS51186"/>
    </source>
</evidence>
<organism evidence="2 3">
    <name type="scientific">Ornithinibacillus halotolerans</name>
    <dbReference type="NCBI Taxonomy" id="1274357"/>
    <lineage>
        <taxon>Bacteria</taxon>
        <taxon>Bacillati</taxon>
        <taxon>Bacillota</taxon>
        <taxon>Bacilli</taxon>
        <taxon>Bacillales</taxon>
        <taxon>Bacillaceae</taxon>
        <taxon>Ornithinibacillus</taxon>
    </lineage>
</organism>
<dbReference type="EMBL" id="BMEY01000010">
    <property type="protein sequence ID" value="GGA77621.1"/>
    <property type="molecule type" value="Genomic_DNA"/>
</dbReference>
<dbReference type="PANTHER" id="PTHR43328">
    <property type="entry name" value="ACETYLTRANSFERASE-RELATED"/>
    <property type="match status" value="1"/>
</dbReference>
<dbReference type="InterPro" id="IPR016181">
    <property type="entry name" value="Acyl_CoA_acyltransferase"/>
</dbReference>
<evidence type="ECO:0000313" key="3">
    <source>
        <dbReference type="Proteomes" id="UP000613512"/>
    </source>
</evidence>
<dbReference type="GO" id="GO:0016747">
    <property type="term" value="F:acyltransferase activity, transferring groups other than amino-acyl groups"/>
    <property type="evidence" value="ECO:0007669"/>
    <property type="project" value="InterPro"/>
</dbReference>